<dbReference type="HOGENOM" id="CLU_2542640_0_0_1"/>
<dbReference type="EMBL" id="JH651071">
    <property type="protein sequence ID" value="EXA30059.1"/>
    <property type="molecule type" value="Genomic_DNA"/>
</dbReference>
<sequence>MASKYFPCHKRYADEQLRQRPSPIRAIGYYCRRAWLEHCGCVLVELHRHYSPGSGVILCYGRDFHPTWRVIRRAAECHFWQRS</sequence>
<organism evidence="1">
    <name type="scientific">Fusarium oxysporum f. sp. pisi HDV247</name>
    <dbReference type="NCBI Taxonomy" id="1080344"/>
    <lineage>
        <taxon>Eukaryota</taxon>
        <taxon>Fungi</taxon>
        <taxon>Dikarya</taxon>
        <taxon>Ascomycota</taxon>
        <taxon>Pezizomycotina</taxon>
        <taxon>Sordariomycetes</taxon>
        <taxon>Hypocreomycetidae</taxon>
        <taxon>Hypocreales</taxon>
        <taxon>Nectriaceae</taxon>
        <taxon>Fusarium</taxon>
        <taxon>Fusarium oxysporum species complex</taxon>
    </lineage>
</organism>
<proteinExistence type="predicted"/>
<protein>
    <submittedName>
        <fullName evidence="1">Uncharacterized protein</fullName>
    </submittedName>
</protein>
<reference evidence="1" key="2">
    <citation type="submission" date="2012-05" db="EMBL/GenBank/DDBJ databases">
        <title>Annotation of the Genome Sequence of Fusarium oxysporum HDV247.</title>
        <authorList>
            <consortium name="The Broad Institute Genomics Platform"/>
            <person name="Ma L.-J."/>
            <person name="Corby-Kistler H."/>
            <person name="Broz K."/>
            <person name="Gale L.R."/>
            <person name="Jonkers W."/>
            <person name="O'Donnell K."/>
            <person name="Ploetz R."/>
            <person name="Steinberg C."/>
            <person name="Schwartz D.C."/>
            <person name="VanEtten H."/>
            <person name="Zhou S."/>
            <person name="Young S.K."/>
            <person name="Zeng Q."/>
            <person name="Gargeya S."/>
            <person name="Fitzgerald M."/>
            <person name="Abouelleil A."/>
            <person name="Alvarado L."/>
            <person name="Chapman S.B."/>
            <person name="Gainer-Dewar J."/>
            <person name="Goldberg J."/>
            <person name="Griggs A."/>
            <person name="Gujja S."/>
            <person name="Hansen M."/>
            <person name="Howarth C."/>
            <person name="Imamovic A."/>
            <person name="Ireland A."/>
            <person name="Larimer J."/>
            <person name="McCowan C."/>
            <person name="Murphy C."/>
            <person name="Pearson M."/>
            <person name="Poon T.W."/>
            <person name="Priest M."/>
            <person name="Roberts A."/>
            <person name="Saif S."/>
            <person name="Shea T."/>
            <person name="Sykes S."/>
            <person name="Wortman J."/>
            <person name="Nusbaum C."/>
            <person name="Birren B."/>
        </authorList>
    </citation>
    <scope>NUCLEOTIDE SEQUENCE</scope>
    <source>
        <strain evidence="1">HDV247</strain>
    </source>
</reference>
<evidence type="ECO:0000313" key="1">
    <source>
        <dbReference type="EMBL" id="EXA30059.1"/>
    </source>
</evidence>
<gene>
    <name evidence="1" type="ORF">FOVG_18504</name>
</gene>
<dbReference type="AlphaFoldDB" id="W9NBK4"/>
<reference evidence="1" key="1">
    <citation type="submission" date="2011-10" db="EMBL/GenBank/DDBJ databases">
        <title>The Genome Sequence of Fusarium oxysporum HDV247.</title>
        <authorList>
            <consortium name="The Broad Institute Genome Sequencing Platform"/>
            <person name="Ma L.-J."/>
            <person name="Gale L.R."/>
            <person name="Schwartz D.C."/>
            <person name="Zhou S."/>
            <person name="Corby-Kistler H."/>
            <person name="Young S.K."/>
            <person name="Zeng Q."/>
            <person name="Gargeya S."/>
            <person name="Fitzgerald M."/>
            <person name="Haas B."/>
            <person name="Abouelleil A."/>
            <person name="Alvarado L."/>
            <person name="Arachchi H.M."/>
            <person name="Berlin A."/>
            <person name="Brown A."/>
            <person name="Chapman S.B."/>
            <person name="Chen Z."/>
            <person name="Dunbar C."/>
            <person name="Freedman E."/>
            <person name="Gearin G."/>
            <person name="Goldberg J."/>
            <person name="Griggs A."/>
            <person name="Gujja S."/>
            <person name="Heiman D."/>
            <person name="Howarth C."/>
            <person name="Larson L."/>
            <person name="Lui A."/>
            <person name="MacDonald P.J.P."/>
            <person name="Montmayeur A."/>
            <person name="Murphy C."/>
            <person name="Neiman D."/>
            <person name="Pearson M."/>
            <person name="Priest M."/>
            <person name="Roberts A."/>
            <person name="Saif S."/>
            <person name="Shea T."/>
            <person name="Shenoy N."/>
            <person name="Sisk P."/>
            <person name="Stolte C."/>
            <person name="Sykes S."/>
            <person name="Wortman J."/>
            <person name="Nusbaum C."/>
            <person name="Birren B."/>
        </authorList>
    </citation>
    <scope>NUCLEOTIDE SEQUENCE [LARGE SCALE GENOMIC DNA]</scope>
    <source>
        <strain evidence="1">HDV247</strain>
    </source>
</reference>
<dbReference type="Proteomes" id="UP000030751">
    <property type="component" value="Unassembled WGS sequence"/>
</dbReference>
<accession>W9NBK4</accession>
<name>W9NBK4_FUSOX</name>